<dbReference type="InParanoid" id="A0A163K5V1"/>
<evidence type="ECO:0000256" key="1">
    <source>
        <dbReference type="SAM" id="MobiDB-lite"/>
    </source>
</evidence>
<keyword evidence="4" id="KW-1185">Reference proteome</keyword>
<dbReference type="NCBIfam" id="NF041646">
    <property type="entry name" value="VC0807_fam"/>
    <property type="match status" value="1"/>
</dbReference>
<feature type="compositionally biased region" description="Basic and acidic residues" evidence="1">
    <location>
        <begin position="14"/>
        <end position="27"/>
    </location>
</feature>
<dbReference type="OMA" id="LIPIRTH"/>
<gene>
    <name evidence="3" type="primary">ABSGL_14079.1 scaffold 14385</name>
</gene>
<keyword evidence="2" id="KW-0472">Membrane</keyword>
<feature type="transmembrane region" description="Helical" evidence="2">
    <location>
        <begin position="94"/>
        <end position="112"/>
    </location>
</feature>
<evidence type="ECO:0000313" key="3">
    <source>
        <dbReference type="EMBL" id="SAM08416.1"/>
    </source>
</evidence>
<reference evidence="3" key="1">
    <citation type="submission" date="2016-04" db="EMBL/GenBank/DDBJ databases">
        <authorList>
            <person name="Evans L.H."/>
            <person name="Alamgir A."/>
            <person name="Owens N."/>
            <person name="Weber N.D."/>
            <person name="Virtaneva K."/>
            <person name="Barbian K."/>
            <person name="Babar A."/>
            <person name="Rosenke K."/>
        </authorList>
    </citation>
    <scope>NUCLEOTIDE SEQUENCE [LARGE SCALE GENOMIC DNA]</scope>
    <source>
        <strain evidence="3">CBS 101.48</strain>
    </source>
</reference>
<feature type="transmembrane region" description="Helical" evidence="2">
    <location>
        <begin position="226"/>
        <end position="244"/>
    </location>
</feature>
<name>A0A163K5V1_ABSGL</name>
<dbReference type="AlphaFoldDB" id="A0A163K5V1"/>
<dbReference type="Proteomes" id="UP000078561">
    <property type="component" value="Unassembled WGS sequence"/>
</dbReference>
<feature type="transmembrane region" description="Helical" evidence="2">
    <location>
        <begin position="124"/>
        <end position="141"/>
    </location>
</feature>
<proteinExistence type="predicted"/>
<keyword evidence="2" id="KW-0812">Transmembrane</keyword>
<feature type="transmembrane region" description="Helical" evidence="2">
    <location>
        <begin position="40"/>
        <end position="61"/>
    </location>
</feature>
<sequence length="322" mass="36484">MDAHADPSISSSTQHDDTPVSEGQTKEQKKQARKVVYKQLWLFTTMIVIDIGMPLALYYILKPYVGELIALVISGIPPLLHVIINFIVKRRIEVIGCICIFSFIMSAVLSLISGDARLAMLRDSTTTAVIGMAFVVTLIPIRTHWFKIYPLTFLITQQIMSELRVEWVDAEGVANSTSVPEFYWTHMHSFRRHAYIWTAVWGVSLLVEFAVKVIMIEGTSLTIDQIVLYGFIVVITIVVVISVVSTMASVRLRKECTAFHSEWMKANDYSSQFKKPAGSDDIFKLYPRLSLITPNKPKFAPYFSNADISDVWIVRLGRRKKS</sequence>
<dbReference type="OrthoDB" id="10043543at2759"/>
<feature type="region of interest" description="Disordered" evidence="1">
    <location>
        <begin position="1"/>
        <end position="27"/>
    </location>
</feature>
<evidence type="ECO:0000313" key="4">
    <source>
        <dbReference type="Proteomes" id="UP000078561"/>
    </source>
</evidence>
<protein>
    <submittedName>
        <fullName evidence="3">Uncharacterized protein</fullName>
    </submittedName>
</protein>
<evidence type="ECO:0000256" key="2">
    <source>
        <dbReference type="SAM" id="Phobius"/>
    </source>
</evidence>
<accession>A0A163K5V1</accession>
<organism evidence="3">
    <name type="scientific">Absidia glauca</name>
    <name type="common">Pin mould</name>
    <dbReference type="NCBI Taxonomy" id="4829"/>
    <lineage>
        <taxon>Eukaryota</taxon>
        <taxon>Fungi</taxon>
        <taxon>Fungi incertae sedis</taxon>
        <taxon>Mucoromycota</taxon>
        <taxon>Mucoromycotina</taxon>
        <taxon>Mucoromycetes</taxon>
        <taxon>Mucorales</taxon>
        <taxon>Cunninghamellaceae</taxon>
        <taxon>Absidia</taxon>
    </lineage>
</organism>
<feature type="transmembrane region" description="Helical" evidence="2">
    <location>
        <begin position="67"/>
        <end position="87"/>
    </location>
</feature>
<dbReference type="EMBL" id="LT554895">
    <property type="protein sequence ID" value="SAM08416.1"/>
    <property type="molecule type" value="Genomic_DNA"/>
</dbReference>
<feature type="transmembrane region" description="Helical" evidence="2">
    <location>
        <begin position="194"/>
        <end position="214"/>
    </location>
</feature>
<keyword evidence="2" id="KW-1133">Transmembrane helix</keyword>